<feature type="signal peptide" evidence="1">
    <location>
        <begin position="1"/>
        <end position="26"/>
    </location>
</feature>
<dbReference type="EMBL" id="CP139960">
    <property type="protein sequence ID" value="WQD36903.1"/>
    <property type="molecule type" value="Genomic_DNA"/>
</dbReference>
<reference evidence="2 3" key="1">
    <citation type="submission" date="2023-12" db="EMBL/GenBank/DDBJ databases">
        <title>Genome sequencing and assembly of bacterial species from a model synthetic community.</title>
        <authorList>
            <person name="Hogle S.L."/>
        </authorList>
    </citation>
    <scope>NUCLEOTIDE SEQUENCE [LARGE SCALE GENOMIC DNA]</scope>
    <source>
        <strain evidence="2 3">HAMBI_3031</strain>
    </source>
</reference>
<sequence length="468" mass="51641">MLRKFELRAPLALTIPSIFLFIGASAQDNSPYSRYGLGNQAPTTNVANRGMGGVAAAYNDPYTVNYANPASYSFFQSLQEPNSKKLNSGRIVFNIGADGQGRTISDQSETNKFTSPNLLFSHVMIGLPVRKNWGIAFGVRPITNINYKIQSNGNLYNPNSGALIDTASTLYEGQGGAYLGSLGTAVKFKTGKSQYLSLGATAGYMFGSRDYNSRLSLGDPNSTATQYARAHYENKTNIGDFYFDAGLQYHFKASEKIYMSLGAFGNWKQDIRTNNSTVVQTFNYSTETGYIPIDTVTFTKDNPGSFIYPSSITGGFIIQKIGGGQEREAGWLIGADFTSNNWNQYRVNGIPDPEVKSNWQAKVGAEFHPAPKNNLFSRTSYRIGAFTGPDYIYTRQTKIPVLGITAGLGLPILNYSQMSRQASMINLSFEYIKRGNSSNILRENLYRLSVGFSLTDLWFGGKTKYYED</sequence>
<accession>A0ABZ0W0X3</accession>
<name>A0ABZ0W0X3_9BACT</name>
<evidence type="ECO:0000256" key="1">
    <source>
        <dbReference type="SAM" id="SignalP"/>
    </source>
</evidence>
<evidence type="ECO:0008006" key="4">
    <source>
        <dbReference type="Google" id="ProtNLM"/>
    </source>
</evidence>
<protein>
    <recommendedName>
        <fullName evidence="4">Long-chain fatty acid transport protein</fullName>
    </recommendedName>
</protein>
<keyword evidence="3" id="KW-1185">Reference proteome</keyword>
<dbReference type="Gene3D" id="2.40.160.60">
    <property type="entry name" value="Outer membrane protein transport protein (OMPP1/FadL/TodX)"/>
    <property type="match status" value="1"/>
</dbReference>
<dbReference type="Proteomes" id="UP001325680">
    <property type="component" value="Chromosome"/>
</dbReference>
<feature type="chain" id="PRO_5045663199" description="Long-chain fatty acid transport protein" evidence="1">
    <location>
        <begin position="27"/>
        <end position="468"/>
    </location>
</feature>
<organism evidence="2 3">
    <name type="scientific">Niabella yanshanensis</name>
    <dbReference type="NCBI Taxonomy" id="577386"/>
    <lineage>
        <taxon>Bacteria</taxon>
        <taxon>Pseudomonadati</taxon>
        <taxon>Bacteroidota</taxon>
        <taxon>Chitinophagia</taxon>
        <taxon>Chitinophagales</taxon>
        <taxon>Chitinophagaceae</taxon>
        <taxon>Niabella</taxon>
    </lineage>
</organism>
<keyword evidence="1" id="KW-0732">Signal</keyword>
<evidence type="ECO:0000313" key="2">
    <source>
        <dbReference type="EMBL" id="WQD36903.1"/>
    </source>
</evidence>
<gene>
    <name evidence="2" type="ORF">U0035_14620</name>
</gene>
<evidence type="ECO:0000313" key="3">
    <source>
        <dbReference type="Proteomes" id="UP001325680"/>
    </source>
</evidence>
<proteinExistence type="predicted"/>
<dbReference type="RefSeq" id="WP_245957845.1">
    <property type="nucleotide sequence ID" value="NZ_CP139960.1"/>
</dbReference>